<comment type="caution">
    <text evidence="8">The sequence shown here is derived from an EMBL/GenBank/DDBJ whole genome shotgun (WGS) entry which is preliminary data.</text>
</comment>
<evidence type="ECO:0000313" key="8">
    <source>
        <dbReference type="EMBL" id="EMI56101.1"/>
    </source>
</evidence>
<feature type="active site" description="Nucleophile" evidence="5">
    <location>
        <position position="32"/>
    </location>
</feature>
<feature type="domain" description="Pseudouridine synthase II N-terminal" evidence="7">
    <location>
        <begin position="20"/>
        <end position="164"/>
    </location>
</feature>
<dbReference type="HAMAP" id="MF_01080">
    <property type="entry name" value="TruB_bact"/>
    <property type="match status" value="1"/>
</dbReference>
<dbReference type="EC" id="5.4.99.25" evidence="5"/>
<evidence type="ECO:0000256" key="1">
    <source>
        <dbReference type="ARBA" id="ARBA00000385"/>
    </source>
</evidence>
<dbReference type="InterPro" id="IPR014780">
    <property type="entry name" value="tRNA_psdUridine_synth_TruB"/>
</dbReference>
<reference evidence="8 9" key="1">
    <citation type="journal article" date="2013" name="Mar. Genomics">
        <title>Expression of sulfatases in Rhodopirellula baltica and the diversity of sulfatases in the genus Rhodopirellula.</title>
        <authorList>
            <person name="Wegner C.E."/>
            <person name="Richter-Heitmann T."/>
            <person name="Klindworth A."/>
            <person name="Klockow C."/>
            <person name="Richter M."/>
            <person name="Achstetter T."/>
            <person name="Glockner F.O."/>
            <person name="Harder J."/>
        </authorList>
    </citation>
    <scope>NUCLEOTIDE SEQUENCE [LARGE SCALE GENOMIC DNA]</scope>
    <source>
        <strain evidence="8 9">SM41</strain>
    </source>
</reference>
<evidence type="ECO:0000313" key="9">
    <source>
        <dbReference type="Proteomes" id="UP000011885"/>
    </source>
</evidence>
<dbReference type="InterPro" id="IPR020103">
    <property type="entry name" value="PsdUridine_synth_cat_dom_sf"/>
</dbReference>
<dbReference type="GO" id="GO:0003723">
    <property type="term" value="F:RNA binding"/>
    <property type="evidence" value="ECO:0007669"/>
    <property type="project" value="InterPro"/>
</dbReference>
<feature type="region of interest" description="Disordered" evidence="6">
    <location>
        <begin position="281"/>
        <end position="302"/>
    </location>
</feature>
<dbReference type="SUPFAM" id="SSF55120">
    <property type="entry name" value="Pseudouridine synthase"/>
    <property type="match status" value="1"/>
</dbReference>
<keyword evidence="3 5" id="KW-0819">tRNA processing</keyword>
<comment type="catalytic activity">
    <reaction evidence="1 5">
        <text>uridine(55) in tRNA = pseudouridine(55) in tRNA</text>
        <dbReference type="Rhea" id="RHEA:42532"/>
        <dbReference type="Rhea" id="RHEA-COMP:10101"/>
        <dbReference type="Rhea" id="RHEA-COMP:10102"/>
        <dbReference type="ChEBI" id="CHEBI:65314"/>
        <dbReference type="ChEBI" id="CHEBI:65315"/>
        <dbReference type="EC" id="5.4.99.25"/>
    </reaction>
</comment>
<accession>M5UE16</accession>
<proteinExistence type="inferred from homology"/>
<evidence type="ECO:0000256" key="6">
    <source>
        <dbReference type="SAM" id="MobiDB-lite"/>
    </source>
</evidence>
<protein>
    <recommendedName>
        <fullName evidence="5">tRNA pseudouridine synthase B</fullName>
        <ecNumber evidence="5">5.4.99.25</ecNumber>
    </recommendedName>
    <alternativeName>
        <fullName evidence="5">tRNA pseudouridine(55) synthase</fullName>
        <shortName evidence="5">Psi55 synthase</shortName>
    </alternativeName>
    <alternativeName>
        <fullName evidence="5">tRNA pseudouridylate synthase</fullName>
    </alternativeName>
    <alternativeName>
        <fullName evidence="5">tRNA-uridine isomerase</fullName>
    </alternativeName>
</protein>
<comment type="function">
    <text evidence="5">Responsible for synthesis of pseudouridine from uracil-55 in the psi GC loop of transfer RNAs.</text>
</comment>
<dbReference type="AlphaFoldDB" id="M5UE16"/>
<dbReference type="PATRIC" id="fig|1263870.3.peg.2592"/>
<dbReference type="Proteomes" id="UP000011885">
    <property type="component" value="Unassembled WGS sequence"/>
</dbReference>
<keyword evidence="9" id="KW-1185">Reference proteome</keyword>
<dbReference type="GO" id="GO:1990481">
    <property type="term" value="P:mRNA pseudouridine synthesis"/>
    <property type="evidence" value="ECO:0007669"/>
    <property type="project" value="TreeGrafter"/>
</dbReference>
<dbReference type="InterPro" id="IPR002501">
    <property type="entry name" value="PsdUridine_synth_N"/>
</dbReference>
<dbReference type="NCBIfam" id="TIGR00431">
    <property type="entry name" value="TruB"/>
    <property type="match status" value="1"/>
</dbReference>
<evidence type="ECO:0000256" key="2">
    <source>
        <dbReference type="ARBA" id="ARBA00005642"/>
    </source>
</evidence>
<organism evidence="8 9">
    <name type="scientific">Rhodopirellula sallentina SM41</name>
    <dbReference type="NCBI Taxonomy" id="1263870"/>
    <lineage>
        <taxon>Bacteria</taxon>
        <taxon>Pseudomonadati</taxon>
        <taxon>Planctomycetota</taxon>
        <taxon>Planctomycetia</taxon>
        <taxon>Pirellulales</taxon>
        <taxon>Pirellulaceae</taxon>
        <taxon>Rhodopirellula</taxon>
    </lineage>
</organism>
<dbReference type="Gene3D" id="3.30.2350.10">
    <property type="entry name" value="Pseudouridine synthase"/>
    <property type="match status" value="1"/>
</dbReference>
<name>M5UE16_9BACT</name>
<keyword evidence="4 5" id="KW-0413">Isomerase</keyword>
<evidence type="ECO:0000256" key="3">
    <source>
        <dbReference type="ARBA" id="ARBA00022694"/>
    </source>
</evidence>
<evidence type="ECO:0000259" key="7">
    <source>
        <dbReference type="Pfam" id="PF01509"/>
    </source>
</evidence>
<comment type="similarity">
    <text evidence="2 5">Belongs to the pseudouridine synthase TruB family. Type 1 subfamily.</text>
</comment>
<dbReference type="PANTHER" id="PTHR13767">
    <property type="entry name" value="TRNA-PSEUDOURIDINE SYNTHASE"/>
    <property type="match status" value="1"/>
</dbReference>
<dbReference type="GO" id="GO:0160148">
    <property type="term" value="F:tRNA pseudouridine(55) synthase activity"/>
    <property type="evidence" value="ECO:0007669"/>
    <property type="project" value="UniProtKB-EC"/>
</dbReference>
<evidence type="ECO:0000256" key="5">
    <source>
        <dbReference type="HAMAP-Rule" id="MF_01080"/>
    </source>
</evidence>
<dbReference type="Pfam" id="PF01509">
    <property type="entry name" value="TruB_N"/>
    <property type="match status" value="1"/>
</dbReference>
<dbReference type="EMBL" id="ANOH01000169">
    <property type="protein sequence ID" value="EMI56101.1"/>
    <property type="molecule type" value="Genomic_DNA"/>
</dbReference>
<evidence type="ECO:0000256" key="4">
    <source>
        <dbReference type="ARBA" id="ARBA00023235"/>
    </source>
</evidence>
<dbReference type="GO" id="GO:0031119">
    <property type="term" value="P:tRNA pseudouridine synthesis"/>
    <property type="evidence" value="ECO:0007669"/>
    <property type="project" value="UniProtKB-UniRule"/>
</dbReference>
<dbReference type="PANTHER" id="PTHR13767:SF2">
    <property type="entry name" value="PSEUDOURIDYLATE SYNTHASE TRUB1"/>
    <property type="match status" value="1"/>
</dbReference>
<gene>
    <name evidence="5" type="primary">truB</name>
    <name evidence="8" type="ORF">RSSM_02436</name>
</gene>
<sequence>MTSRDLVNRVQRRLRREMNQRKLKVGHTGTLDPLADGLVVVAVGAGARLTPWMLQHSKRYLARFELGLSSVSGDLEEPTTPMANAPEPSAAEIQDAVDGMHGWIDQVPPAHSAIWVDGKRAHERAREGEDVAMPTRRVWIDEIRIVGYEYPNLVVDVRCGSGTYLRTLGMDIARRCGSVAVMTGLTRTAVGPYEIEDAIAQVPPNDPPPPNLTQLQEGLSPMDGIESLMSCIRDPMSGLKHLPHLHLDAEQTGRARNGLPVDGMPTQPSEADLASAGFRAETPTKPYGEHGQTEGPPEECIGVDVDGKLAAVLRRKEGRWAPYRVFASFG</sequence>